<organism evidence="4 7">
    <name type="scientific">Hydra vulgaris</name>
    <name type="common">Hydra</name>
    <name type="synonym">Hydra attenuata</name>
    <dbReference type="NCBI Taxonomy" id="6087"/>
    <lineage>
        <taxon>Eukaryota</taxon>
        <taxon>Metazoa</taxon>
        <taxon>Cnidaria</taxon>
        <taxon>Hydrozoa</taxon>
        <taxon>Hydroidolina</taxon>
        <taxon>Anthoathecata</taxon>
        <taxon>Aplanulata</taxon>
        <taxon>Hydridae</taxon>
        <taxon>Hydra</taxon>
    </lineage>
</organism>
<feature type="chain" id="PRO_5045026032" evidence="2">
    <location>
        <begin position="23"/>
        <end position="190"/>
    </location>
</feature>
<evidence type="ECO:0000256" key="2">
    <source>
        <dbReference type="SAM" id="SignalP"/>
    </source>
</evidence>
<evidence type="ECO:0000313" key="5">
    <source>
        <dbReference type="RefSeq" id="XP_065673235.1"/>
    </source>
</evidence>
<dbReference type="Pfam" id="PF01549">
    <property type="entry name" value="ShK"/>
    <property type="match status" value="3"/>
</dbReference>
<feature type="signal peptide" evidence="2">
    <location>
        <begin position="1"/>
        <end position="22"/>
    </location>
</feature>
<dbReference type="PROSITE" id="PS51670">
    <property type="entry name" value="SHKT"/>
    <property type="match status" value="2"/>
</dbReference>
<dbReference type="RefSeq" id="XP_065673236.1">
    <property type="nucleotide sequence ID" value="XM_065817164.1"/>
</dbReference>
<feature type="domain" description="ShKT" evidence="3">
    <location>
        <begin position="81"/>
        <end position="115"/>
    </location>
</feature>
<accession>A0ABM4DFN1</accession>
<dbReference type="Proteomes" id="UP001652625">
    <property type="component" value="Chromosome 14"/>
</dbReference>
<evidence type="ECO:0000313" key="6">
    <source>
        <dbReference type="RefSeq" id="XP_065673236.1"/>
    </source>
</evidence>
<evidence type="ECO:0000313" key="4">
    <source>
        <dbReference type="Proteomes" id="UP001652625"/>
    </source>
</evidence>
<feature type="disulfide bond" evidence="1">
    <location>
        <begin position="24"/>
        <end position="58"/>
    </location>
</feature>
<dbReference type="SMART" id="SM00254">
    <property type="entry name" value="ShKT"/>
    <property type="match status" value="3"/>
</dbReference>
<evidence type="ECO:0000313" key="8">
    <source>
        <dbReference type="RefSeq" id="XP_065673238.1"/>
    </source>
</evidence>
<dbReference type="InterPro" id="IPR003582">
    <property type="entry name" value="ShKT_dom"/>
</dbReference>
<dbReference type="Gene3D" id="1.10.10.1940">
    <property type="match status" value="1"/>
</dbReference>
<dbReference type="RefSeq" id="XP_065673237.1">
    <property type="nucleotide sequence ID" value="XM_065817165.1"/>
</dbReference>
<evidence type="ECO:0000313" key="7">
    <source>
        <dbReference type="RefSeq" id="XP_065673237.1"/>
    </source>
</evidence>
<dbReference type="RefSeq" id="XP_065673238.1">
    <property type="nucleotide sequence ID" value="XM_065817166.1"/>
</dbReference>
<evidence type="ECO:0000259" key="3">
    <source>
        <dbReference type="PROSITE" id="PS51670"/>
    </source>
</evidence>
<keyword evidence="1" id="KW-1015">Disulfide bond</keyword>
<gene>
    <name evidence="5 6 7 8" type="primary">LOC101237731</name>
</gene>
<name>A0ABM4DFN1_HYDVU</name>
<feature type="domain" description="ShKT" evidence="3">
    <location>
        <begin position="24"/>
        <end position="58"/>
    </location>
</feature>
<evidence type="ECO:0000256" key="1">
    <source>
        <dbReference type="PROSITE-ProRule" id="PRU01005"/>
    </source>
</evidence>
<dbReference type="RefSeq" id="XP_065673235.1">
    <property type="nucleotide sequence ID" value="XM_065817163.1"/>
</dbReference>
<dbReference type="GeneID" id="101237731"/>
<reference evidence="5 6" key="1">
    <citation type="submission" date="2025-05" db="UniProtKB">
        <authorList>
            <consortium name="RefSeq"/>
        </authorList>
    </citation>
    <scope>IDENTIFICATION</scope>
</reference>
<proteinExistence type="predicted"/>
<keyword evidence="4" id="KW-1185">Reference proteome</keyword>
<feature type="disulfide bond" evidence="1">
    <location>
        <begin position="81"/>
        <end position="115"/>
    </location>
</feature>
<sequence>MLEKYHFIWILFIVNLYRVSLQECMDKNSNCLNMKKKGWCDYRKDFAKINCRKTCGFCETEGTIISQTSIDSNVDSKAQDCKNVYDYKKCSYFKHMGWCERNVLIKVNCKKSCDCESKMFESSCDNSKHGCCNDKKTAKTNELGSECPETCKDDAAYVVICKRFSDECNGQSGALTTSVKRHCHKTCNLC</sequence>
<protein>
    <submittedName>
        <fullName evidence="5 6">Nematocyst expressed protein 8 isoform X3</fullName>
    </submittedName>
</protein>
<comment type="caution">
    <text evidence="1">Lacks conserved residue(s) required for the propagation of feature annotation.</text>
</comment>
<keyword evidence="2" id="KW-0732">Signal</keyword>